<name>A0A1H8TKU3_9FIRM</name>
<sequence length="134" mass="15172">MERFMLFLFVMYSLQMLLTYFQIKNLRKTLAESRQKGLVGMGSKKRKLTAGNIVVLVTDEDGDVVEGRMMKGFSVLARFKELPGVKGCNVARLKERVLAEPDKKRDVAMLEAIEQIERQLNKAEETEAAAECLA</sequence>
<gene>
    <name evidence="2" type="ORF">SAMN04490178_10710</name>
</gene>
<proteinExistence type="predicted"/>
<dbReference type="InterPro" id="IPR009693">
    <property type="entry name" value="Glucitol_operon_activator"/>
</dbReference>
<dbReference type="Proteomes" id="UP000198847">
    <property type="component" value="Unassembled WGS sequence"/>
</dbReference>
<accession>A0A1H8TKU3</accession>
<dbReference type="OrthoDB" id="9096700at2"/>
<keyword evidence="1" id="KW-0175">Coiled coil</keyword>
<dbReference type="AlphaFoldDB" id="A0A1H8TKU3"/>
<evidence type="ECO:0000313" key="3">
    <source>
        <dbReference type="Proteomes" id="UP000198847"/>
    </source>
</evidence>
<evidence type="ECO:0000256" key="1">
    <source>
        <dbReference type="SAM" id="Coils"/>
    </source>
</evidence>
<reference evidence="2 3" key="1">
    <citation type="submission" date="2016-10" db="EMBL/GenBank/DDBJ databases">
        <authorList>
            <person name="de Groot N.N."/>
        </authorList>
    </citation>
    <scope>NUCLEOTIDE SEQUENCE [LARGE SCALE GENOMIC DNA]</scope>
    <source>
        <strain evidence="2 3">DSM 13305</strain>
    </source>
</reference>
<organism evidence="2 3">
    <name type="scientific">Propionispora vibrioides</name>
    <dbReference type="NCBI Taxonomy" id="112903"/>
    <lineage>
        <taxon>Bacteria</taxon>
        <taxon>Bacillati</taxon>
        <taxon>Bacillota</taxon>
        <taxon>Negativicutes</taxon>
        <taxon>Selenomonadales</taxon>
        <taxon>Sporomusaceae</taxon>
        <taxon>Propionispora</taxon>
    </lineage>
</organism>
<dbReference type="STRING" id="112903.SAMN04490178_10710"/>
<dbReference type="RefSeq" id="WP_091745367.1">
    <property type="nucleotide sequence ID" value="NZ_FODY01000007.1"/>
</dbReference>
<dbReference type="EMBL" id="FODY01000007">
    <property type="protein sequence ID" value="SEO91592.1"/>
    <property type="molecule type" value="Genomic_DNA"/>
</dbReference>
<feature type="coiled-coil region" evidence="1">
    <location>
        <begin position="106"/>
        <end position="133"/>
    </location>
</feature>
<evidence type="ECO:0000313" key="2">
    <source>
        <dbReference type="EMBL" id="SEO91592.1"/>
    </source>
</evidence>
<keyword evidence="3" id="KW-1185">Reference proteome</keyword>
<protein>
    <submittedName>
        <fullName evidence="2">Glucitol operon activator protein</fullName>
    </submittedName>
</protein>
<dbReference type="Pfam" id="PF06923">
    <property type="entry name" value="GutM"/>
    <property type="match status" value="1"/>
</dbReference>